<reference evidence="2" key="1">
    <citation type="journal article" date="2015" name="Nature">
        <title>Complex archaea that bridge the gap between prokaryotes and eukaryotes.</title>
        <authorList>
            <person name="Spang A."/>
            <person name="Saw J.H."/>
            <person name="Jorgensen S.L."/>
            <person name="Zaremba-Niedzwiedzka K."/>
            <person name="Martijn J."/>
            <person name="Lind A.E."/>
            <person name="van Eijk R."/>
            <person name="Schleper C."/>
            <person name="Guy L."/>
            <person name="Ettema T.J."/>
        </authorList>
    </citation>
    <scope>NUCLEOTIDE SEQUENCE</scope>
</reference>
<dbReference type="InterPro" id="IPR023346">
    <property type="entry name" value="Lysozyme-like_dom_sf"/>
</dbReference>
<name>A0A0F9SVP1_9ZZZZ</name>
<dbReference type="Pfam" id="PF01464">
    <property type="entry name" value="SLT"/>
    <property type="match status" value="1"/>
</dbReference>
<protein>
    <recommendedName>
        <fullName evidence="1">Transglycosylase SLT domain-containing protein</fullName>
    </recommendedName>
</protein>
<sequence length="296" mass="32841">MERFRYIFLGVFMAVMFLVVDAQAVQAIGYPRQAVITRSDTGKPVNAGVDLVLGGPARVKPAYAIEYPRQAVITRSDVAKPINNGVSLILNSPFSIKPVPDINDANNKPKASLPTIKQYRYTPPEDKNVITFVNPPRILAWQMGRIVRWKYIVDDVLARNDYPYATDIIVLGIIAQESQGDNYAECNDFDTKRGTCAIGLMALTPGNCGLTAEQLKNPAKNIECGTRIINQIIEQAIEKGFQPGRDATRAAMAAYNCSWASLLADRCYSFGGWTYSDKVDYWTRLLQDYLGAANEN</sequence>
<dbReference type="InterPro" id="IPR008258">
    <property type="entry name" value="Transglycosylase_SLT_dom_1"/>
</dbReference>
<dbReference type="SUPFAM" id="SSF53955">
    <property type="entry name" value="Lysozyme-like"/>
    <property type="match status" value="1"/>
</dbReference>
<accession>A0A0F9SVP1</accession>
<organism evidence="2">
    <name type="scientific">marine sediment metagenome</name>
    <dbReference type="NCBI Taxonomy" id="412755"/>
    <lineage>
        <taxon>unclassified sequences</taxon>
        <taxon>metagenomes</taxon>
        <taxon>ecological metagenomes</taxon>
    </lineage>
</organism>
<comment type="caution">
    <text evidence="2">The sequence shown here is derived from an EMBL/GenBank/DDBJ whole genome shotgun (WGS) entry which is preliminary data.</text>
</comment>
<feature type="domain" description="Transglycosylase SLT" evidence="1">
    <location>
        <begin position="169"/>
        <end position="257"/>
    </location>
</feature>
<dbReference type="AlphaFoldDB" id="A0A0F9SVP1"/>
<dbReference type="EMBL" id="LAZR01002191">
    <property type="protein sequence ID" value="KKN33278.1"/>
    <property type="molecule type" value="Genomic_DNA"/>
</dbReference>
<gene>
    <name evidence="2" type="ORF">LCGC14_0805280</name>
</gene>
<dbReference type="Gene3D" id="1.10.530.10">
    <property type="match status" value="1"/>
</dbReference>
<evidence type="ECO:0000259" key="1">
    <source>
        <dbReference type="Pfam" id="PF01464"/>
    </source>
</evidence>
<evidence type="ECO:0000313" key="2">
    <source>
        <dbReference type="EMBL" id="KKN33278.1"/>
    </source>
</evidence>
<proteinExistence type="predicted"/>